<evidence type="ECO:0000256" key="2">
    <source>
        <dbReference type="ARBA" id="ARBA00008896"/>
    </source>
</evidence>
<evidence type="ECO:0000259" key="9">
    <source>
        <dbReference type="Pfam" id="PF02729"/>
    </source>
</evidence>
<dbReference type="GO" id="GO:0016597">
    <property type="term" value="F:amino acid binding"/>
    <property type="evidence" value="ECO:0007669"/>
    <property type="project" value="InterPro"/>
</dbReference>
<dbReference type="SUPFAM" id="SSF53671">
    <property type="entry name" value="Aspartate/ornithine carbamoyltransferase"/>
    <property type="match status" value="1"/>
</dbReference>
<evidence type="ECO:0000256" key="5">
    <source>
        <dbReference type="ARBA" id="ARBA00022975"/>
    </source>
</evidence>
<dbReference type="NCBIfam" id="TIGR00670">
    <property type="entry name" value="asp_carb_tr"/>
    <property type="match status" value="1"/>
</dbReference>
<dbReference type="Pfam" id="PF02729">
    <property type="entry name" value="OTCace_N"/>
    <property type="match status" value="1"/>
</dbReference>
<dbReference type="HAMAP" id="MF_00001">
    <property type="entry name" value="Asp_carb_tr"/>
    <property type="match status" value="1"/>
</dbReference>
<dbReference type="UniPathway" id="UPA00070">
    <property type="reaction ID" value="UER00116"/>
</dbReference>
<evidence type="ECO:0000256" key="4">
    <source>
        <dbReference type="ARBA" id="ARBA00022679"/>
    </source>
</evidence>
<dbReference type="GO" id="GO:0004070">
    <property type="term" value="F:aspartate carbamoyltransferase activity"/>
    <property type="evidence" value="ECO:0007669"/>
    <property type="project" value="UniProtKB-EC"/>
</dbReference>
<evidence type="ECO:0000256" key="1">
    <source>
        <dbReference type="ARBA" id="ARBA00004852"/>
    </source>
</evidence>
<dbReference type="InterPro" id="IPR006132">
    <property type="entry name" value="Asp/Orn_carbamoyltranf_P-bd"/>
</dbReference>
<evidence type="ECO:0000313" key="10">
    <source>
        <dbReference type="EMBL" id="SVA56288.1"/>
    </source>
</evidence>
<accession>A0A381WVM0</accession>
<dbReference type="EMBL" id="UINC01012961">
    <property type="protein sequence ID" value="SVA56288.1"/>
    <property type="molecule type" value="Genomic_DNA"/>
</dbReference>
<comment type="pathway">
    <text evidence="1">Pyrimidine metabolism; UMP biosynthesis via de novo pathway; (S)-dihydroorotate from bicarbonate: step 2/3.</text>
</comment>
<dbReference type="PRINTS" id="PR00101">
    <property type="entry name" value="ATCASE"/>
</dbReference>
<feature type="non-terminal residue" evidence="10">
    <location>
        <position position="1"/>
    </location>
</feature>
<keyword evidence="5" id="KW-0665">Pyrimidine biosynthesis</keyword>
<protein>
    <recommendedName>
        <fullName evidence="3">aspartate carbamoyltransferase</fullName>
        <ecNumber evidence="3">2.1.3.2</ecNumber>
    </recommendedName>
</protein>
<evidence type="ECO:0000256" key="6">
    <source>
        <dbReference type="ARBA" id="ARBA00043884"/>
    </source>
</evidence>
<dbReference type="InterPro" id="IPR006130">
    <property type="entry name" value="Asp/Orn_carbamoylTrfase"/>
</dbReference>
<comment type="function">
    <text evidence="6">Catalyzes the condensation of carbamoyl phosphate and aspartate to form carbamoyl aspartate and inorganic phosphate, the committed step in the de novo pyrimidine nucleotide biosynthesis pathway.</text>
</comment>
<dbReference type="InterPro" id="IPR006131">
    <property type="entry name" value="Asp_carbamoyltransf_Asp/Orn-bd"/>
</dbReference>
<comment type="similarity">
    <text evidence="2">Belongs to the aspartate/ornithine carbamoyltransferase superfamily. ATCase family.</text>
</comment>
<dbReference type="Gene3D" id="3.40.50.1370">
    <property type="entry name" value="Aspartate/ornithine carbamoyltransferase"/>
    <property type="match status" value="2"/>
</dbReference>
<dbReference type="GO" id="GO:0044205">
    <property type="term" value="P:'de novo' UMP biosynthetic process"/>
    <property type="evidence" value="ECO:0007669"/>
    <property type="project" value="UniProtKB-UniPathway"/>
</dbReference>
<dbReference type="InterPro" id="IPR002082">
    <property type="entry name" value="Asp_carbamoyltransf"/>
</dbReference>
<feature type="domain" description="Aspartate/ornithine carbamoyltransferase Asp/Orn-binding" evidence="8">
    <location>
        <begin position="155"/>
        <end position="301"/>
    </location>
</feature>
<dbReference type="AlphaFoldDB" id="A0A381WVM0"/>
<evidence type="ECO:0000256" key="7">
    <source>
        <dbReference type="ARBA" id="ARBA00048859"/>
    </source>
</evidence>
<feature type="domain" description="Aspartate/ornithine carbamoyltransferase carbamoyl-P binding" evidence="9">
    <location>
        <begin position="2"/>
        <end position="146"/>
    </location>
</feature>
<name>A0A381WVM0_9ZZZZ</name>
<dbReference type="NCBIfam" id="NF002032">
    <property type="entry name" value="PRK00856.1"/>
    <property type="match status" value="1"/>
</dbReference>
<keyword evidence="4" id="KW-0808">Transferase</keyword>
<dbReference type="PRINTS" id="PR00100">
    <property type="entry name" value="AOTCASE"/>
</dbReference>
<dbReference type="Pfam" id="PF00185">
    <property type="entry name" value="OTCace"/>
    <property type="match status" value="1"/>
</dbReference>
<evidence type="ECO:0000256" key="3">
    <source>
        <dbReference type="ARBA" id="ARBA00013008"/>
    </source>
</evidence>
<dbReference type="PROSITE" id="PS00097">
    <property type="entry name" value="CARBAMOYLTRANSFERASE"/>
    <property type="match status" value="1"/>
</dbReference>
<reference evidence="10" key="1">
    <citation type="submission" date="2018-05" db="EMBL/GenBank/DDBJ databases">
        <authorList>
            <person name="Lanie J.A."/>
            <person name="Ng W.-L."/>
            <person name="Kazmierczak K.M."/>
            <person name="Andrzejewski T.M."/>
            <person name="Davidsen T.M."/>
            <person name="Wayne K.J."/>
            <person name="Tettelin H."/>
            <person name="Glass J.I."/>
            <person name="Rusch D."/>
            <person name="Podicherti R."/>
            <person name="Tsui H.-C.T."/>
            <person name="Winkler M.E."/>
        </authorList>
    </citation>
    <scope>NUCLEOTIDE SEQUENCE</scope>
</reference>
<dbReference type="GO" id="GO:0006207">
    <property type="term" value="P:'de novo' pyrimidine nucleobase biosynthetic process"/>
    <property type="evidence" value="ECO:0007669"/>
    <property type="project" value="InterPro"/>
</dbReference>
<dbReference type="EC" id="2.1.3.2" evidence="3"/>
<proteinExistence type="inferred from homology"/>
<dbReference type="GO" id="GO:0005829">
    <property type="term" value="C:cytosol"/>
    <property type="evidence" value="ECO:0007669"/>
    <property type="project" value="TreeGrafter"/>
</dbReference>
<dbReference type="GO" id="GO:0006520">
    <property type="term" value="P:amino acid metabolic process"/>
    <property type="evidence" value="ECO:0007669"/>
    <property type="project" value="InterPro"/>
</dbReference>
<comment type="catalytic activity">
    <reaction evidence="7">
        <text>carbamoyl phosphate + L-aspartate = N-carbamoyl-L-aspartate + phosphate + H(+)</text>
        <dbReference type="Rhea" id="RHEA:20013"/>
        <dbReference type="ChEBI" id="CHEBI:15378"/>
        <dbReference type="ChEBI" id="CHEBI:29991"/>
        <dbReference type="ChEBI" id="CHEBI:32814"/>
        <dbReference type="ChEBI" id="CHEBI:43474"/>
        <dbReference type="ChEBI" id="CHEBI:58228"/>
        <dbReference type="EC" id="2.1.3.2"/>
    </reaction>
</comment>
<sequence length="308" mass="34575">VKHLLYLKEISKDQINKILEKADSFLVTKNVIEDKNKIMRGLSLANLFYEPSTRTRGSFHIAAKRLGAEIFNFDDKMSSSEKGETILDTIFTLESMGINYFVIRHVETGIHTMISEKVSNNSHIISAGEGDVSHPSQGLLDLFTIKKSKGDFTRLKIVILGDIQHSRVARSLAEGLNTMSVGQLILVAPEYFKPNMEHFPCAEYTDNIVNGLEGADVVMTLRIQNERMTQSRSNFDIKDYFNNYGLTTERLEACNDSVIIMHPGPMNRGVEITDNVADGERSVIREQVSNGIAVRMALLSIMQDQTNK</sequence>
<dbReference type="PANTHER" id="PTHR45753">
    <property type="entry name" value="ORNITHINE CARBAMOYLTRANSFERASE, MITOCHONDRIAL"/>
    <property type="match status" value="1"/>
</dbReference>
<organism evidence="10">
    <name type="scientific">marine metagenome</name>
    <dbReference type="NCBI Taxonomy" id="408172"/>
    <lineage>
        <taxon>unclassified sequences</taxon>
        <taxon>metagenomes</taxon>
        <taxon>ecological metagenomes</taxon>
    </lineage>
</organism>
<gene>
    <name evidence="10" type="ORF">METZ01_LOCUS109142</name>
</gene>
<dbReference type="InterPro" id="IPR036901">
    <property type="entry name" value="Asp/Orn_carbamoylTrfase_sf"/>
</dbReference>
<evidence type="ECO:0000259" key="8">
    <source>
        <dbReference type="Pfam" id="PF00185"/>
    </source>
</evidence>
<dbReference type="PANTHER" id="PTHR45753:SF6">
    <property type="entry name" value="ASPARTATE CARBAMOYLTRANSFERASE"/>
    <property type="match status" value="1"/>
</dbReference>